<proteinExistence type="predicted"/>
<feature type="region of interest" description="Disordered" evidence="1">
    <location>
        <begin position="56"/>
        <end position="81"/>
    </location>
</feature>
<feature type="compositionally biased region" description="Gly residues" evidence="1">
    <location>
        <begin position="66"/>
        <end position="81"/>
    </location>
</feature>
<sequence>MTIIHHDSGPATLELQYVALPDGWDPEVDFDWTDEDEDHTKVQLVVCDDAVATGETPLTWPRPALGGRGPGGGGVPWGHDA</sequence>
<name>A0A1H4Y6I5_STRMJ</name>
<protein>
    <submittedName>
        <fullName evidence="2">Uncharacterized protein</fullName>
    </submittedName>
</protein>
<accession>A0A1H4Y6I5</accession>
<dbReference type="RefSeq" id="WP_093467374.1">
    <property type="nucleotide sequence ID" value="NZ_FNST01000002.1"/>
</dbReference>
<dbReference type="EMBL" id="FNST01000002">
    <property type="protein sequence ID" value="SED13586.1"/>
    <property type="molecule type" value="Genomic_DNA"/>
</dbReference>
<gene>
    <name evidence="2" type="ORF">SAMN04490356_7086</name>
</gene>
<reference evidence="3" key="1">
    <citation type="submission" date="2016-10" db="EMBL/GenBank/DDBJ databases">
        <authorList>
            <person name="Varghese N."/>
            <person name="Submissions S."/>
        </authorList>
    </citation>
    <scope>NUCLEOTIDE SEQUENCE [LARGE SCALE GENOMIC DNA]</scope>
    <source>
        <strain evidence="3">DSM 40318</strain>
    </source>
</reference>
<evidence type="ECO:0000256" key="1">
    <source>
        <dbReference type="SAM" id="MobiDB-lite"/>
    </source>
</evidence>
<evidence type="ECO:0000313" key="3">
    <source>
        <dbReference type="Proteomes" id="UP000198609"/>
    </source>
</evidence>
<dbReference type="Proteomes" id="UP000198609">
    <property type="component" value="Unassembled WGS sequence"/>
</dbReference>
<keyword evidence="3" id="KW-1185">Reference proteome</keyword>
<dbReference type="AlphaFoldDB" id="A0A1H4Y6I5"/>
<evidence type="ECO:0000313" key="2">
    <source>
        <dbReference type="EMBL" id="SED13586.1"/>
    </source>
</evidence>
<organism evidence="2 3">
    <name type="scientific">Streptomyces melanosporofaciens</name>
    <dbReference type="NCBI Taxonomy" id="67327"/>
    <lineage>
        <taxon>Bacteria</taxon>
        <taxon>Bacillati</taxon>
        <taxon>Actinomycetota</taxon>
        <taxon>Actinomycetes</taxon>
        <taxon>Kitasatosporales</taxon>
        <taxon>Streptomycetaceae</taxon>
        <taxon>Streptomyces</taxon>
        <taxon>Streptomyces violaceusniger group</taxon>
    </lineage>
</organism>